<dbReference type="RefSeq" id="YP_009001548.1">
    <property type="nucleotide sequence ID" value="NC_023426.1"/>
</dbReference>
<accession>W6JKW3</accession>
<sequence length="79" mass="9015">MNNNNNNKTTYSAFPTVEVSRSEIEKGYGYFTERVYIGGSTQKYETDTISNNTIDFKEIIGNPNLKGKYLPAPKDLERK</sequence>
<dbReference type="KEGG" id="vg:18263504"/>
<reference evidence="1 2" key="1">
    <citation type="journal article" date="2014" name="Virology">
        <title>The complete genome sequence of the Alphaentomopoxvirus Anomala cuprea entomopoxvirus, including its terminal hairpin loop sequences, suggests a potentially unique mode of apoptosis inhibition and mode of DNA replication.</title>
        <authorList>
            <person name="Mitsuhashi W."/>
            <person name="Miyamoto K."/>
            <person name="Wada S."/>
        </authorList>
    </citation>
    <scope>NUCLEOTIDE SEQUENCE [LARGE SCALE GENOMIC DNA]</scope>
    <source>
        <strain evidence="1">CV6M</strain>
    </source>
</reference>
<dbReference type="GeneID" id="18263504"/>
<dbReference type="EMBL" id="AP013055">
    <property type="protein sequence ID" value="BAO49435.1"/>
    <property type="molecule type" value="Genomic_DNA"/>
</dbReference>
<proteinExistence type="predicted"/>
<dbReference type="Proteomes" id="UP000174145">
    <property type="component" value="Segment"/>
</dbReference>
<keyword evidence="2" id="KW-1185">Reference proteome</keyword>
<organism evidence="1 2">
    <name type="scientific">Alphaentomopoxvirus acuprea</name>
    <dbReference type="NCBI Taxonomy" id="62099"/>
    <lineage>
        <taxon>Viruses</taxon>
        <taxon>Varidnaviria</taxon>
        <taxon>Bamfordvirae</taxon>
        <taxon>Nucleocytoviricota</taxon>
        <taxon>Pokkesviricetes</taxon>
        <taxon>Chitovirales</taxon>
        <taxon>Poxviridae</taxon>
        <taxon>Entomopoxvirinae</taxon>
        <taxon>Alphaentomopoxvirus</taxon>
    </lineage>
</organism>
<evidence type="ECO:0000313" key="2">
    <source>
        <dbReference type="Proteomes" id="UP000174145"/>
    </source>
</evidence>
<evidence type="ECO:0000313" key="1">
    <source>
        <dbReference type="EMBL" id="BAO49435.1"/>
    </source>
</evidence>
<protein>
    <submittedName>
        <fullName evidence="1">Uncharacterized protein</fullName>
    </submittedName>
</protein>
<name>W6JKW3_9POXV</name>